<evidence type="ECO:0000313" key="1">
    <source>
        <dbReference type="EMBL" id="PKU68390.1"/>
    </source>
</evidence>
<name>A0A2I0VYA4_9ASPA</name>
<sequence>MLFQITINVDGWNIRNNRGIKTVRDRPTITNNKLRNRPVKGGKIVESLSLIQHIPNRDVIAPRVS</sequence>
<reference evidence="1 2" key="1">
    <citation type="journal article" date="2016" name="Sci. Rep.">
        <title>The Dendrobium catenatum Lindl. genome sequence provides insights into polysaccharide synthase, floral development and adaptive evolution.</title>
        <authorList>
            <person name="Zhang G.Q."/>
            <person name="Xu Q."/>
            <person name="Bian C."/>
            <person name="Tsai W.C."/>
            <person name="Yeh C.M."/>
            <person name="Liu K.W."/>
            <person name="Yoshida K."/>
            <person name="Zhang L.S."/>
            <person name="Chang S.B."/>
            <person name="Chen F."/>
            <person name="Shi Y."/>
            <person name="Su Y.Y."/>
            <person name="Zhang Y.Q."/>
            <person name="Chen L.J."/>
            <person name="Yin Y."/>
            <person name="Lin M."/>
            <person name="Huang H."/>
            <person name="Deng H."/>
            <person name="Wang Z.W."/>
            <person name="Zhu S.L."/>
            <person name="Zhao X."/>
            <person name="Deng C."/>
            <person name="Niu S.C."/>
            <person name="Huang J."/>
            <person name="Wang M."/>
            <person name="Liu G.H."/>
            <person name="Yang H.J."/>
            <person name="Xiao X.J."/>
            <person name="Hsiao Y.Y."/>
            <person name="Wu W.L."/>
            <person name="Chen Y.Y."/>
            <person name="Mitsuda N."/>
            <person name="Ohme-Takagi M."/>
            <person name="Luo Y.B."/>
            <person name="Van de Peer Y."/>
            <person name="Liu Z.J."/>
        </authorList>
    </citation>
    <scope>NUCLEOTIDE SEQUENCE [LARGE SCALE GENOMIC DNA]</scope>
    <source>
        <tissue evidence="1">The whole plant</tissue>
    </source>
</reference>
<dbReference type="EMBL" id="KZ503101">
    <property type="protein sequence ID" value="PKU68390.1"/>
    <property type="molecule type" value="Genomic_DNA"/>
</dbReference>
<accession>A0A2I0VYA4</accession>
<keyword evidence="2" id="KW-1185">Reference proteome</keyword>
<dbReference type="AlphaFoldDB" id="A0A2I0VYA4"/>
<gene>
    <name evidence="1" type="ORF">MA16_Dca024159</name>
</gene>
<proteinExistence type="predicted"/>
<reference evidence="1 2" key="2">
    <citation type="journal article" date="2017" name="Nature">
        <title>The Apostasia genome and the evolution of orchids.</title>
        <authorList>
            <person name="Zhang G.Q."/>
            <person name="Liu K.W."/>
            <person name="Li Z."/>
            <person name="Lohaus R."/>
            <person name="Hsiao Y.Y."/>
            <person name="Niu S.C."/>
            <person name="Wang J.Y."/>
            <person name="Lin Y.C."/>
            <person name="Xu Q."/>
            <person name="Chen L.J."/>
            <person name="Yoshida K."/>
            <person name="Fujiwara S."/>
            <person name="Wang Z.W."/>
            <person name="Zhang Y.Q."/>
            <person name="Mitsuda N."/>
            <person name="Wang M."/>
            <person name="Liu G.H."/>
            <person name="Pecoraro L."/>
            <person name="Huang H.X."/>
            <person name="Xiao X.J."/>
            <person name="Lin M."/>
            <person name="Wu X.Y."/>
            <person name="Wu W.L."/>
            <person name="Chen Y.Y."/>
            <person name="Chang S.B."/>
            <person name="Sakamoto S."/>
            <person name="Ohme-Takagi M."/>
            <person name="Yagi M."/>
            <person name="Zeng S.J."/>
            <person name="Shen C.Y."/>
            <person name="Yeh C.M."/>
            <person name="Luo Y.B."/>
            <person name="Tsai W.C."/>
            <person name="Van de Peer Y."/>
            <person name="Liu Z.J."/>
        </authorList>
    </citation>
    <scope>NUCLEOTIDE SEQUENCE [LARGE SCALE GENOMIC DNA]</scope>
    <source>
        <tissue evidence="1">The whole plant</tissue>
    </source>
</reference>
<protein>
    <submittedName>
        <fullName evidence="1">Uncharacterized protein</fullName>
    </submittedName>
</protein>
<organism evidence="1 2">
    <name type="scientific">Dendrobium catenatum</name>
    <dbReference type="NCBI Taxonomy" id="906689"/>
    <lineage>
        <taxon>Eukaryota</taxon>
        <taxon>Viridiplantae</taxon>
        <taxon>Streptophyta</taxon>
        <taxon>Embryophyta</taxon>
        <taxon>Tracheophyta</taxon>
        <taxon>Spermatophyta</taxon>
        <taxon>Magnoliopsida</taxon>
        <taxon>Liliopsida</taxon>
        <taxon>Asparagales</taxon>
        <taxon>Orchidaceae</taxon>
        <taxon>Epidendroideae</taxon>
        <taxon>Malaxideae</taxon>
        <taxon>Dendrobiinae</taxon>
        <taxon>Dendrobium</taxon>
    </lineage>
</organism>
<evidence type="ECO:0000313" key="2">
    <source>
        <dbReference type="Proteomes" id="UP000233837"/>
    </source>
</evidence>
<dbReference type="Proteomes" id="UP000233837">
    <property type="component" value="Unassembled WGS sequence"/>
</dbReference>